<reference evidence="4 5" key="1">
    <citation type="journal article" date="2013" name="PLoS Genet.">
        <title>The genome and development-dependent transcriptomes of Pyronema confluens: a window into fungal evolution.</title>
        <authorList>
            <person name="Traeger S."/>
            <person name="Altegoer F."/>
            <person name="Freitag M."/>
            <person name="Gabaldon T."/>
            <person name="Kempken F."/>
            <person name="Kumar A."/>
            <person name="Marcet-Houben M."/>
            <person name="Poggeler S."/>
            <person name="Stajich J.E."/>
            <person name="Nowrousian M."/>
        </authorList>
    </citation>
    <scope>NUCLEOTIDE SEQUENCE [LARGE SCALE GENOMIC DNA]</scope>
    <source>
        <strain evidence="5">CBS 100304</strain>
        <tissue evidence="4">Vegetative mycelium</tissue>
    </source>
</reference>
<keyword evidence="5" id="KW-1185">Reference proteome</keyword>
<feature type="region of interest" description="Disordered" evidence="3">
    <location>
        <begin position="1"/>
        <end position="34"/>
    </location>
</feature>
<protein>
    <recommendedName>
        <fullName evidence="1">Calmodulin</fullName>
    </recommendedName>
</protein>
<organism evidence="4 5">
    <name type="scientific">Pyronema omphalodes (strain CBS 100304)</name>
    <name type="common">Pyronema confluens</name>
    <dbReference type="NCBI Taxonomy" id="1076935"/>
    <lineage>
        <taxon>Eukaryota</taxon>
        <taxon>Fungi</taxon>
        <taxon>Dikarya</taxon>
        <taxon>Ascomycota</taxon>
        <taxon>Pezizomycotina</taxon>
        <taxon>Pezizomycetes</taxon>
        <taxon>Pezizales</taxon>
        <taxon>Pyronemataceae</taxon>
        <taxon>Pyronema</taxon>
    </lineage>
</organism>
<dbReference type="Gene3D" id="1.10.238.10">
    <property type="entry name" value="EF-hand"/>
    <property type="match status" value="1"/>
</dbReference>
<dbReference type="PANTHER" id="PTHR23048">
    <property type="entry name" value="MYOSIN LIGHT CHAIN 1, 3"/>
    <property type="match status" value="1"/>
</dbReference>
<feature type="compositionally biased region" description="Low complexity" evidence="3">
    <location>
        <begin position="8"/>
        <end position="32"/>
    </location>
</feature>
<dbReference type="STRING" id="1076935.U4KVV7"/>
<dbReference type="Proteomes" id="UP000018144">
    <property type="component" value="Unassembled WGS sequence"/>
</dbReference>
<dbReference type="AlphaFoldDB" id="U4KVV7"/>
<accession>U4KVV7</accession>
<gene>
    <name evidence="4" type="ORF">PCON_05044</name>
</gene>
<dbReference type="OMA" id="FHDVMTR"/>
<dbReference type="eggNOG" id="KOG0027">
    <property type="taxonomic scope" value="Eukaryota"/>
</dbReference>
<dbReference type="GO" id="GO:0016460">
    <property type="term" value="C:myosin II complex"/>
    <property type="evidence" value="ECO:0007669"/>
    <property type="project" value="TreeGrafter"/>
</dbReference>
<dbReference type="InterPro" id="IPR050230">
    <property type="entry name" value="CALM/Myosin/TropC-like"/>
</dbReference>
<evidence type="ECO:0000313" key="5">
    <source>
        <dbReference type="Proteomes" id="UP000018144"/>
    </source>
</evidence>
<dbReference type="FunFam" id="1.10.238.10:FF:000001">
    <property type="entry name" value="Calmodulin 1"/>
    <property type="match status" value="1"/>
</dbReference>
<dbReference type="OrthoDB" id="26525at2759"/>
<evidence type="ECO:0000256" key="1">
    <source>
        <dbReference type="ARBA" id="ARBA00020786"/>
    </source>
</evidence>
<sequence length="185" mass="20515">MPPRRTRTTASTKSSGSSGKASAKAKSLSLSAEQEDEIRNAWELFLHEEASEEAGEPAVLTEDVDKVLMALKLESEESEFADILEVIDPSEDGYVIWPRFLEVVAALKMKQTDDGDDEEEVEEAFRLFTKGEKITAADLRRIAEDLKEHVTEEQIRDMILEAGGGEEGGVGRRRFGEVMRRAGAL</sequence>
<evidence type="ECO:0000313" key="4">
    <source>
        <dbReference type="EMBL" id="CCX05457.1"/>
    </source>
</evidence>
<dbReference type="PANTHER" id="PTHR23048:SF0">
    <property type="entry name" value="CALMODULIN LIKE 3"/>
    <property type="match status" value="1"/>
</dbReference>
<keyword evidence="2" id="KW-0677">Repeat</keyword>
<dbReference type="InterPro" id="IPR011992">
    <property type="entry name" value="EF-hand-dom_pair"/>
</dbReference>
<proteinExistence type="predicted"/>
<evidence type="ECO:0000256" key="2">
    <source>
        <dbReference type="ARBA" id="ARBA00022737"/>
    </source>
</evidence>
<name>U4KVV7_PYROM</name>
<dbReference type="SUPFAM" id="SSF47473">
    <property type="entry name" value="EF-hand"/>
    <property type="match status" value="1"/>
</dbReference>
<evidence type="ECO:0000256" key="3">
    <source>
        <dbReference type="SAM" id="MobiDB-lite"/>
    </source>
</evidence>
<dbReference type="EMBL" id="HF935254">
    <property type="protein sequence ID" value="CCX05457.1"/>
    <property type="molecule type" value="Genomic_DNA"/>
</dbReference>